<organism evidence="1 2">
    <name type="scientific">Nesterenkonia salmonea</name>
    <dbReference type="NCBI Taxonomy" id="1804987"/>
    <lineage>
        <taxon>Bacteria</taxon>
        <taxon>Bacillati</taxon>
        <taxon>Actinomycetota</taxon>
        <taxon>Actinomycetes</taxon>
        <taxon>Micrococcales</taxon>
        <taxon>Micrococcaceae</taxon>
        <taxon>Nesterenkonia</taxon>
    </lineage>
</organism>
<evidence type="ECO:0000313" key="1">
    <source>
        <dbReference type="EMBL" id="TLP96375.1"/>
    </source>
</evidence>
<keyword evidence="2" id="KW-1185">Reference proteome</keyword>
<gene>
    <name evidence="1" type="ORF">FEF26_09245</name>
</gene>
<dbReference type="Proteomes" id="UP000310458">
    <property type="component" value="Unassembled WGS sequence"/>
</dbReference>
<dbReference type="RefSeq" id="WP_138253246.1">
    <property type="nucleotide sequence ID" value="NZ_VAVZ01000023.1"/>
</dbReference>
<sequence>MSAKLTITTEAKRSTAEVPTAQGELIDTMIKIRLEKGLATPLLMETPDGQRSEHVEITTAEQYTMEFGPEGASSVTTDALAHEAMEAETYIDQGGYIRITTDEL</sequence>
<dbReference type="OrthoDB" id="9853383at2"/>
<proteinExistence type="predicted"/>
<dbReference type="AlphaFoldDB" id="A0A5R9BAA1"/>
<reference evidence="1 2" key="1">
    <citation type="submission" date="2019-05" db="EMBL/GenBank/DDBJ databases">
        <title>Nesterenkonia sp. GY074 isolated from the Southern Atlantic Ocean.</title>
        <authorList>
            <person name="Zhang G."/>
        </authorList>
    </citation>
    <scope>NUCLEOTIDE SEQUENCE [LARGE SCALE GENOMIC DNA]</scope>
    <source>
        <strain evidence="1 2">GY074</strain>
    </source>
</reference>
<dbReference type="EMBL" id="VAVZ01000023">
    <property type="protein sequence ID" value="TLP96375.1"/>
    <property type="molecule type" value="Genomic_DNA"/>
</dbReference>
<comment type="caution">
    <text evidence="1">The sequence shown here is derived from an EMBL/GenBank/DDBJ whole genome shotgun (WGS) entry which is preliminary data.</text>
</comment>
<evidence type="ECO:0000313" key="2">
    <source>
        <dbReference type="Proteomes" id="UP000310458"/>
    </source>
</evidence>
<protein>
    <submittedName>
        <fullName evidence="1">Uncharacterized protein</fullName>
    </submittedName>
</protein>
<accession>A0A5R9BAA1</accession>
<name>A0A5R9BAA1_9MICC</name>